<keyword evidence="3" id="KW-1185">Reference proteome</keyword>
<proteinExistence type="predicted"/>
<accession>A0A873WNQ3</accession>
<gene>
    <name evidence="2" type="ORF">CPT_Miami_206</name>
</gene>
<name>A0A873WNQ3_9CAUD</name>
<feature type="compositionally biased region" description="Polar residues" evidence="1">
    <location>
        <begin position="1"/>
        <end position="26"/>
    </location>
</feature>
<organism evidence="2 3">
    <name type="scientific">Klebsiella phage Miami</name>
    <dbReference type="NCBI Taxonomy" id="2767581"/>
    <lineage>
        <taxon>Viruses</taxon>
        <taxon>Duplodnaviria</taxon>
        <taxon>Heunggongvirae</taxon>
        <taxon>Uroviricota</taxon>
        <taxon>Caudoviricetes</taxon>
        <taxon>Chimalliviridae</taxon>
        <taxon>Miamivirus</taxon>
        <taxon>Miamivirus miami</taxon>
    </lineage>
</organism>
<dbReference type="Proteomes" id="UP000662782">
    <property type="component" value="Segment"/>
</dbReference>
<dbReference type="EMBL" id="MT701590">
    <property type="protein sequence ID" value="QPB09301.1"/>
    <property type="molecule type" value="Genomic_DNA"/>
</dbReference>
<feature type="region of interest" description="Disordered" evidence="1">
    <location>
        <begin position="1"/>
        <end position="32"/>
    </location>
</feature>
<sequence length="85" mass="9567">MGVNTSSIKNSNNRQHNNYSDSSSAPIQLDRSGEIVDARTKLTVTGEIPLRKLPTFSNPPQRTIRDDKKPSSLWGMVRALFFVFM</sequence>
<evidence type="ECO:0000313" key="3">
    <source>
        <dbReference type="Proteomes" id="UP000662782"/>
    </source>
</evidence>
<evidence type="ECO:0000313" key="2">
    <source>
        <dbReference type="EMBL" id="QPB09301.1"/>
    </source>
</evidence>
<reference evidence="2 3" key="1">
    <citation type="submission" date="2020-07" db="EMBL/GenBank/DDBJ databases">
        <title>Complete genome sequence of Klebsiella pneumoniae phage Miami.</title>
        <authorList>
            <person name="Mora D.A."/>
            <person name="Lessor L."/>
            <person name="Gill J."/>
            <person name="Liu M."/>
        </authorList>
    </citation>
    <scope>NUCLEOTIDE SEQUENCE [LARGE SCALE GENOMIC DNA]</scope>
</reference>
<evidence type="ECO:0000256" key="1">
    <source>
        <dbReference type="SAM" id="MobiDB-lite"/>
    </source>
</evidence>
<protein>
    <submittedName>
        <fullName evidence="2">Uncharacterized protein</fullName>
    </submittedName>
</protein>